<gene>
    <name evidence="2" type="ORF">ATNIH1004_001946</name>
</gene>
<dbReference type="VEuPathDB" id="FungiDB:EYZ11_002426"/>
<reference evidence="2 3" key="1">
    <citation type="submission" date="2019-08" db="EMBL/GenBank/DDBJ databases">
        <title>The genome sequence of a newly discovered highly antifungal drug resistant Aspergillus species, Aspergillus tanneri NIH 1004.</title>
        <authorList>
            <person name="Mounaud S."/>
            <person name="Singh I."/>
            <person name="Joardar V."/>
            <person name="Pakala S."/>
            <person name="Pakala S."/>
            <person name="Venepally P."/>
            <person name="Chung J.K."/>
            <person name="Losada L."/>
            <person name="Nierman W.C."/>
        </authorList>
    </citation>
    <scope>NUCLEOTIDE SEQUENCE [LARGE SCALE GENOMIC DNA]</scope>
    <source>
        <strain evidence="2 3">NIH1004</strain>
    </source>
</reference>
<dbReference type="GeneID" id="54324648"/>
<dbReference type="SUPFAM" id="SSF51197">
    <property type="entry name" value="Clavaminate synthase-like"/>
    <property type="match status" value="1"/>
</dbReference>
<dbReference type="EMBL" id="QUQM01000010">
    <property type="protein sequence ID" value="KAA8641481.1"/>
    <property type="molecule type" value="Genomic_DNA"/>
</dbReference>
<feature type="domain" description="Non-haem dioxygenase N-terminal" evidence="1">
    <location>
        <begin position="18"/>
        <end position="108"/>
    </location>
</feature>
<dbReference type="Pfam" id="PF14226">
    <property type="entry name" value="DIOX_N"/>
    <property type="match status" value="1"/>
</dbReference>
<dbReference type="OrthoDB" id="627829at2759"/>
<dbReference type="InterPro" id="IPR026992">
    <property type="entry name" value="DIOX_N"/>
</dbReference>
<dbReference type="Proteomes" id="UP000324241">
    <property type="component" value="Unassembled WGS sequence"/>
</dbReference>
<evidence type="ECO:0000313" key="2">
    <source>
        <dbReference type="EMBL" id="KAA8641481.1"/>
    </source>
</evidence>
<comment type="caution">
    <text evidence="2">The sequence shown here is derived from an EMBL/GenBank/DDBJ whole genome shotgun (WGS) entry which is preliminary data.</text>
</comment>
<protein>
    <recommendedName>
        <fullName evidence="1">Non-haem dioxygenase N-terminal domain-containing protein</fullName>
    </recommendedName>
</protein>
<evidence type="ECO:0000259" key="1">
    <source>
        <dbReference type="Pfam" id="PF14226"/>
    </source>
</evidence>
<proteinExistence type="predicted"/>
<dbReference type="AlphaFoldDB" id="A0A5M9M447"/>
<dbReference type="InterPro" id="IPR027443">
    <property type="entry name" value="IPNS-like_sf"/>
</dbReference>
<organism evidence="2 3">
    <name type="scientific">Aspergillus tanneri</name>
    <dbReference type="NCBI Taxonomy" id="1220188"/>
    <lineage>
        <taxon>Eukaryota</taxon>
        <taxon>Fungi</taxon>
        <taxon>Dikarya</taxon>
        <taxon>Ascomycota</taxon>
        <taxon>Pezizomycotina</taxon>
        <taxon>Eurotiomycetes</taxon>
        <taxon>Eurotiomycetidae</taxon>
        <taxon>Eurotiales</taxon>
        <taxon>Aspergillaceae</taxon>
        <taxon>Aspergillus</taxon>
        <taxon>Aspergillus subgen. Circumdati</taxon>
    </lineage>
</organism>
<evidence type="ECO:0000313" key="3">
    <source>
        <dbReference type="Proteomes" id="UP000324241"/>
    </source>
</evidence>
<dbReference type="Gene3D" id="2.60.120.330">
    <property type="entry name" value="B-lactam Antibiotic, Isopenicillin N Synthase, Chain"/>
    <property type="match status" value="1"/>
</dbReference>
<name>A0A5M9M447_9EURO</name>
<accession>A0A5M9M447</accession>
<dbReference type="RefSeq" id="XP_033420843.1">
    <property type="nucleotide sequence ID" value="XM_033566641.1"/>
</dbReference>
<sequence length="146" mass="16177">MTFVGHLHCHPCLGLFSLATSSDTKATFLRELRNALVNVGFFYLTNPPVAGGEGQPGGQGNHPFDLPLEKKLEIEMVNSKHFLGYSRLGQSSQLVKSDYREQFDWPDETAIPGFRHALESYLAEVGPLADEFQTLVAEALDLPQML</sequence>